<proteinExistence type="predicted"/>
<evidence type="ECO:0000313" key="2">
    <source>
        <dbReference type="EMBL" id="TNN88005.1"/>
    </source>
</evidence>
<keyword evidence="3" id="KW-1185">Reference proteome</keyword>
<protein>
    <submittedName>
        <fullName evidence="2">Uncharacterized protein</fullName>
    </submittedName>
</protein>
<reference evidence="2 3" key="1">
    <citation type="submission" date="2019-03" db="EMBL/GenBank/DDBJ databases">
        <title>First draft genome of Liparis tanakae, snailfish: a comprehensive survey of snailfish specific genes.</title>
        <authorList>
            <person name="Kim W."/>
            <person name="Song I."/>
            <person name="Jeong J.-H."/>
            <person name="Kim D."/>
            <person name="Kim S."/>
            <person name="Ryu S."/>
            <person name="Song J.Y."/>
            <person name="Lee S.K."/>
        </authorList>
    </citation>
    <scope>NUCLEOTIDE SEQUENCE [LARGE SCALE GENOMIC DNA]</scope>
    <source>
        <tissue evidence="2">Muscle</tissue>
    </source>
</reference>
<name>A0A4Z2JCH3_9TELE</name>
<gene>
    <name evidence="2" type="ORF">EYF80_001586</name>
</gene>
<dbReference type="AlphaFoldDB" id="A0A4Z2JCH3"/>
<sequence>MAGKINTLQVESLSCPPAAEEAATASARAKTCTLTLSYINETFSSIREFKRKVLPHLHSDGRPPLPSAAPVVLPHSFTQHHAVLRQRHRLPQAAPDPGRPRRPLQQTVGRAAVFGPDPRTPAVGHQLPRTPDPVQALRRVAVLSEPSGARGGVVTSSGGASPRGPVGAAQVHRVAVLLGTPKAGAGGQRAAALEVGVLGGLGAALGSHRQRRLGHARVDLGEALGLVSESALSSSPMALM</sequence>
<comment type="caution">
    <text evidence="2">The sequence shown here is derived from an EMBL/GenBank/DDBJ whole genome shotgun (WGS) entry which is preliminary data.</text>
</comment>
<dbReference type="Proteomes" id="UP000314294">
    <property type="component" value="Unassembled WGS sequence"/>
</dbReference>
<evidence type="ECO:0000313" key="3">
    <source>
        <dbReference type="Proteomes" id="UP000314294"/>
    </source>
</evidence>
<evidence type="ECO:0000256" key="1">
    <source>
        <dbReference type="SAM" id="MobiDB-lite"/>
    </source>
</evidence>
<organism evidence="2 3">
    <name type="scientific">Liparis tanakae</name>
    <name type="common">Tanaka's snailfish</name>
    <dbReference type="NCBI Taxonomy" id="230148"/>
    <lineage>
        <taxon>Eukaryota</taxon>
        <taxon>Metazoa</taxon>
        <taxon>Chordata</taxon>
        <taxon>Craniata</taxon>
        <taxon>Vertebrata</taxon>
        <taxon>Euteleostomi</taxon>
        <taxon>Actinopterygii</taxon>
        <taxon>Neopterygii</taxon>
        <taxon>Teleostei</taxon>
        <taxon>Neoteleostei</taxon>
        <taxon>Acanthomorphata</taxon>
        <taxon>Eupercaria</taxon>
        <taxon>Perciformes</taxon>
        <taxon>Cottioidei</taxon>
        <taxon>Cottales</taxon>
        <taxon>Liparidae</taxon>
        <taxon>Liparis</taxon>
    </lineage>
</organism>
<feature type="region of interest" description="Disordered" evidence="1">
    <location>
        <begin position="147"/>
        <end position="166"/>
    </location>
</feature>
<dbReference type="EMBL" id="SRLO01000007">
    <property type="protein sequence ID" value="TNN88005.1"/>
    <property type="molecule type" value="Genomic_DNA"/>
</dbReference>
<accession>A0A4Z2JCH3</accession>